<organism evidence="2 3">
    <name type="scientific">Hominimerdicola aceti</name>
    <dbReference type="NCBI Taxonomy" id="2981726"/>
    <lineage>
        <taxon>Bacteria</taxon>
        <taxon>Bacillati</taxon>
        <taxon>Bacillota</taxon>
        <taxon>Clostridia</taxon>
        <taxon>Eubacteriales</taxon>
        <taxon>Oscillospiraceae</taxon>
        <taxon>Hominimerdicola</taxon>
    </lineage>
</organism>
<dbReference type="AlphaFoldDB" id="A0AAE3IGB4"/>
<dbReference type="Proteomes" id="UP001208131">
    <property type="component" value="Unassembled WGS sequence"/>
</dbReference>
<feature type="transmembrane region" description="Helical" evidence="1">
    <location>
        <begin position="7"/>
        <end position="26"/>
    </location>
</feature>
<feature type="transmembrane region" description="Helical" evidence="1">
    <location>
        <begin position="88"/>
        <end position="114"/>
    </location>
</feature>
<dbReference type="RefSeq" id="WP_267300701.1">
    <property type="nucleotide sequence ID" value="NZ_JAOQJZ010000004.1"/>
</dbReference>
<evidence type="ECO:0000313" key="2">
    <source>
        <dbReference type="EMBL" id="MCU6705350.1"/>
    </source>
</evidence>
<reference evidence="2 3" key="1">
    <citation type="journal article" date="2021" name="ISME Commun">
        <title>Automated analysis of genomic sequences facilitates high-throughput and comprehensive description of bacteria.</title>
        <authorList>
            <person name="Hitch T.C.A."/>
        </authorList>
    </citation>
    <scope>NUCLEOTIDE SEQUENCE [LARGE SCALE GENOMIC DNA]</scope>
    <source>
        <strain evidence="2 3">Sanger_31</strain>
    </source>
</reference>
<evidence type="ECO:0000256" key="1">
    <source>
        <dbReference type="SAM" id="Phobius"/>
    </source>
</evidence>
<protein>
    <recommendedName>
        <fullName evidence="4">HPP family protein</fullName>
    </recommendedName>
</protein>
<keyword evidence="1" id="KW-0472">Membrane</keyword>
<keyword evidence="3" id="KW-1185">Reference proteome</keyword>
<comment type="caution">
    <text evidence="2">The sequence shown here is derived from an EMBL/GenBank/DDBJ whole genome shotgun (WGS) entry which is preliminary data.</text>
</comment>
<evidence type="ECO:0000313" key="3">
    <source>
        <dbReference type="Proteomes" id="UP001208131"/>
    </source>
</evidence>
<sequence length="307" mass="33320">MNKNQNIAMGISLAVVAIMVGSAEIFGEKEIIFPEITAVAMGALIAPVQSWNTSRTRLFAAIVSAAVAGVCIVRFIPEILILRIALGLLVAVSVITLSKTSFVPAISACILPILMDTKSPVYVISVAVMTAFILIFQKVLEYFGLHEKYEYRPIEPSSELLKLRAKQVITVLVICILPAHFHEIFFIAPPLIVAFFELSGKGSKLMKRKYTAIALMAAAAFAGVMARFFISEKLGLTLTFGAVLSSAVIFVLCRKAKLYFPPCCAISTLPFIIPKTAIIKFPFEVTAGYIVLTIAAVIITKIDNNTN</sequence>
<feature type="transmembrane region" description="Helical" evidence="1">
    <location>
        <begin position="168"/>
        <end position="198"/>
    </location>
</feature>
<feature type="transmembrane region" description="Helical" evidence="1">
    <location>
        <begin position="210"/>
        <end position="230"/>
    </location>
</feature>
<accession>A0AAE3IGB4</accession>
<feature type="transmembrane region" description="Helical" evidence="1">
    <location>
        <begin position="121"/>
        <end position="140"/>
    </location>
</feature>
<keyword evidence="1" id="KW-0812">Transmembrane</keyword>
<feature type="transmembrane region" description="Helical" evidence="1">
    <location>
        <begin position="236"/>
        <end position="253"/>
    </location>
</feature>
<name>A0AAE3IGB4_9FIRM</name>
<keyword evidence="1" id="KW-1133">Transmembrane helix</keyword>
<dbReference type="EMBL" id="JAOQJZ010000004">
    <property type="protein sequence ID" value="MCU6705350.1"/>
    <property type="molecule type" value="Genomic_DNA"/>
</dbReference>
<feature type="transmembrane region" description="Helical" evidence="1">
    <location>
        <begin position="58"/>
        <end position="76"/>
    </location>
</feature>
<evidence type="ECO:0008006" key="4">
    <source>
        <dbReference type="Google" id="ProtNLM"/>
    </source>
</evidence>
<proteinExistence type="predicted"/>
<gene>
    <name evidence="2" type="ORF">OCV57_05335</name>
</gene>